<evidence type="ECO:0000256" key="2">
    <source>
        <dbReference type="ARBA" id="ARBA00009098"/>
    </source>
</evidence>
<dbReference type="GO" id="GO:0018822">
    <property type="term" value="F:nitrile hydratase activity"/>
    <property type="evidence" value="ECO:0007669"/>
    <property type="project" value="UniProtKB-EC"/>
</dbReference>
<dbReference type="GO" id="GO:0046914">
    <property type="term" value="F:transition metal ion binding"/>
    <property type="evidence" value="ECO:0007669"/>
    <property type="project" value="InterPro"/>
</dbReference>
<accession>A0A157SSY6</accession>
<keyword evidence="9" id="KW-1185">Reference proteome</keyword>
<dbReference type="InterPro" id="IPR003168">
    <property type="entry name" value="Nitrile_hydratase_bsu"/>
</dbReference>
<evidence type="ECO:0000259" key="7">
    <source>
        <dbReference type="Pfam" id="PF21006"/>
    </source>
</evidence>
<evidence type="ECO:0000256" key="5">
    <source>
        <dbReference type="PIRNR" id="PIRNR001427"/>
    </source>
</evidence>
<evidence type="ECO:0000256" key="4">
    <source>
        <dbReference type="ARBA" id="ARBA00044877"/>
    </source>
</evidence>
<comment type="function">
    <text evidence="1 5">NHase catalyzes the hydration of various nitrile compounds to the corresponding amides.</text>
</comment>
<dbReference type="AlphaFoldDB" id="A0A157SSY6"/>
<dbReference type="Gene3D" id="2.30.30.50">
    <property type="match status" value="1"/>
</dbReference>
<dbReference type="SUPFAM" id="SSF50090">
    <property type="entry name" value="Electron transport accessory proteins"/>
    <property type="match status" value="1"/>
</dbReference>
<gene>
    <name evidence="8" type="primary">nthB</name>
    <name evidence="8" type="ORF">SAMEA3906486_04694</name>
</gene>
<evidence type="ECO:0000256" key="3">
    <source>
        <dbReference type="ARBA" id="ARBA00023239"/>
    </source>
</evidence>
<sequence length="205" mass="22929">MDGIHDLGGRQGFDSVHAGNTEAFHAFWEKKINAINGRMVGSHIYNMDEYRHAIERMDPRHYINASYYERVFTAVATLLVEKGVIEASELNALAGEQIPLARPSKSGRIAEPELPTLEIGDRVRVREDYVGGHVRMPAYIRGKIGRIVGMSPLYPFPDAAAHGLSSPRQCTFDVRFESQELWPEAAENAQVHVSVFHGYLERAPA</sequence>
<dbReference type="PIRSF" id="PIRSF001427">
    <property type="entry name" value="NHase_beta"/>
    <property type="match status" value="1"/>
</dbReference>
<feature type="domain" description="Nitrile hydratase beta subunit-like N-terminal" evidence="7">
    <location>
        <begin position="1"/>
        <end position="96"/>
    </location>
</feature>
<evidence type="ECO:0000313" key="8">
    <source>
        <dbReference type="EMBL" id="SAI73539.1"/>
    </source>
</evidence>
<evidence type="ECO:0000259" key="6">
    <source>
        <dbReference type="Pfam" id="PF02211"/>
    </source>
</evidence>
<dbReference type="NCBIfam" id="TIGR03888">
    <property type="entry name" value="nitrile_beta"/>
    <property type="match status" value="1"/>
</dbReference>
<proteinExistence type="inferred from homology"/>
<evidence type="ECO:0000313" key="9">
    <source>
        <dbReference type="Proteomes" id="UP000076848"/>
    </source>
</evidence>
<dbReference type="InterPro" id="IPR042262">
    <property type="entry name" value="CN_hydtase_beta_C"/>
</dbReference>
<protein>
    <recommendedName>
        <fullName evidence="5">Nitrile hydratase subunit beta</fullName>
        <shortName evidence="5">NHase</shortName>
        <ecNumber evidence="5">4.2.1.84</ecNumber>
    </recommendedName>
</protein>
<dbReference type="Proteomes" id="UP000076848">
    <property type="component" value="Unassembled WGS sequence"/>
</dbReference>
<keyword evidence="3 5" id="KW-0456">Lyase</keyword>
<dbReference type="EMBL" id="FKIF01000009">
    <property type="protein sequence ID" value="SAI73539.1"/>
    <property type="molecule type" value="Genomic_DNA"/>
</dbReference>
<comment type="similarity">
    <text evidence="2 5">Belongs to the nitrile hydratase subunit beta family.</text>
</comment>
<name>A0A157SSY6_9BORD</name>
<dbReference type="STRING" id="288768.SAMEA3906486_04694"/>
<comment type="catalytic activity">
    <reaction evidence="4 5">
        <text>an aliphatic primary amide = an aliphatic nitrile + H2O</text>
        <dbReference type="Rhea" id="RHEA:12673"/>
        <dbReference type="ChEBI" id="CHEBI:15377"/>
        <dbReference type="ChEBI" id="CHEBI:65285"/>
        <dbReference type="ChEBI" id="CHEBI:80291"/>
        <dbReference type="EC" id="4.2.1.84"/>
    </reaction>
</comment>
<organism evidence="8 9">
    <name type="scientific">Bordetella ansorpii</name>
    <dbReference type="NCBI Taxonomy" id="288768"/>
    <lineage>
        <taxon>Bacteria</taxon>
        <taxon>Pseudomonadati</taxon>
        <taxon>Pseudomonadota</taxon>
        <taxon>Betaproteobacteria</taxon>
        <taxon>Burkholderiales</taxon>
        <taxon>Alcaligenaceae</taxon>
        <taxon>Bordetella</taxon>
    </lineage>
</organism>
<dbReference type="Gene3D" id="1.10.472.20">
    <property type="entry name" value="Nitrile hydratase, beta subunit"/>
    <property type="match status" value="1"/>
</dbReference>
<dbReference type="InterPro" id="IPR049054">
    <property type="entry name" value="CN_hydtase_beta-like_N"/>
</dbReference>
<dbReference type="InterPro" id="IPR024690">
    <property type="entry name" value="CN_hydtase_beta_dom_C"/>
</dbReference>
<reference evidence="8 9" key="1">
    <citation type="submission" date="2016-04" db="EMBL/GenBank/DDBJ databases">
        <authorList>
            <consortium name="Pathogen Informatics"/>
        </authorList>
    </citation>
    <scope>NUCLEOTIDE SEQUENCE [LARGE SCALE GENOMIC DNA]</scope>
    <source>
        <strain evidence="8 9">H050680373</strain>
    </source>
</reference>
<dbReference type="Pfam" id="PF21006">
    <property type="entry name" value="NHase_beta_N"/>
    <property type="match status" value="1"/>
</dbReference>
<dbReference type="InterPro" id="IPR008990">
    <property type="entry name" value="Elect_transpt_acc-like_dom_sf"/>
</dbReference>
<dbReference type="OrthoDB" id="3478924at2"/>
<dbReference type="EC" id="4.2.1.84" evidence="5"/>
<evidence type="ECO:0000256" key="1">
    <source>
        <dbReference type="ARBA" id="ARBA00004042"/>
    </source>
</evidence>
<dbReference type="RefSeq" id="WP_066132441.1">
    <property type="nucleotide sequence ID" value="NZ_FKIF01000009.1"/>
</dbReference>
<feature type="domain" description="Nitrile hydratase beta subunit" evidence="6">
    <location>
        <begin position="114"/>
        <end position="201"/>
    </location>
</feature>
<dbReference type="Pfam" id="PF02211">
    <property type="entry name" value="NHase_beta_C"/>
    <property type="match status" value="1"/>
</dbReference>